<keyword evidence="1" id="KW-1133">Transmembrane helix</keyword>
<keyword evidence="1" id="KW-0472">Membrane</keyword>
<evidence type="ECO:0000313" key="3">
    <source>
        <dbReference type="Proteomes" id="UP000055136"/>
    </source>
</evidence>
<sequence>MVHGGIIRQWFVNHAALPVLPHNWAMQLAQWFEQASYAQELILHLIISVDLTVLLLPLTFLIGQASISISAWVSTTDHSLKTQQVRQK</sequence>
<proteinExistence type="predicted"/>
<keyword evidence="1" id="KW-0812">Transmembrane</keyword>
<dbReference type="EMBL" id="CP013100">
    <property type="protein sequence ID" value="ALP54959.1"/>
    <property type="molecule type" value="Genomic_DNA"/>
</dbReference>
<organism evidence="2 3">
    <name type="scientific">Candidatus Tenderia electrophaga</name>
    <dbReference type="NCBI Taxonomy" id="1748243"/>
    <lineage>
        <taxon>Bacteria</taxon>
        <taxon>Pseudomonadati</taxon>
        <taxon>Pseudomonadota</taxon>
        <taxon>Gammaproteobacteria</taxon>
        <taxon>Candidatus Tenderiales</taxon>
        <taxon>Candidatus Tenderiaceae</taxon>
        <taxon>Candidatus Tenderia</taxon>
    </lineage>
</organism>
<reference evidence="2" key="1">
    <citation type="submission" date="2015-10" db="EMBL/GenBank/DDBJ databases">
        <title>Description of Candidatus Tenderia electrophaga gen. nov, sp. nov., an Uncultivated Electroautotroph from a Biocathode Enrichment.</title>
        <authorList>
            <person name="Eddie B.J."/>
            <person name="Malanoski A.P."/>
            <person name="Wang Z."/>
            <person name="Hall R.J."/>
            <person name="Oh S.D."/>
            <person name="Heiner C."/>
            <person name="Lin B."/>
            <person name="Strycharz-Glaven S.M."/>
        </authorList>
    </citation>
    <scope>NUCLEOTIDE SEQUENCE [LARGE SCALE GENOMIC DNA]</scope>
    <source>
        <strain evidence="2">NRL1</strain>
        <plasmid evidence="2">unnamed</plasmid>
    </source>
</reference>
<evidence type="ECO:0000256" key="1">
    <source>
        <dbReference type="SAM" id="Phobius"/>
    </source>
</evidence>
<feature type="transmembrane region" description="Helical" evidence="1">
    <location>
        <begin position="41"/>
        <end position="62"/>
    </location>
</feature>
<geneLocation type="plasmid" evidence="2 3">
    <name>unnamed</name>
</geneLocation>
<dbReference type="KEGG" id="tee:Tel_17030"/>
<dbReference type="Proteomes" id="UP000055136">
    <property type="component" value="Plasmid unnamed"/>
</dbReference>
<protein>
    <submittedName>
        <fullName evidence="2">Uncharacterized protein</fullName>
    </submittedName>
</protein>
<gene>
    <name evidence="2" type="ORF">Tel_17030</name>
</gene>
<accession>A0A0S2TIQ1</accession>
<keyword evidence="2" id="KW-0614">Plasmid</keyword>
<evidence type="ECO:0000313" key="2">
    <source>
        <dbReference type="EMBL" id="ALP54959.1"/>
    </source>
</evidence>
<keyword evidence="3" id="KW-1185">Reference proteome</keyword>
<dbReference type="AlphaFoldDB" id="A0A0S2TIQ1"/>
<name>A0A0S2TIQ1_9GAMM</name>